<feature type="domain" description="Opine dehydrogenase" evidence="3">
    <location>
        <begin position="183"/>
        <end position="327"/>
    </location>
</feature>
<dbReference type="OrthoDB" id="1073746at2"/>
<dbReference type="Pfam" id="PF02317">
    <property type="entry name" value="Octopine_DH"/>
    <property type="match status" value="1"/>
</dbReference>
<name>A0A429XCJ3_SIMTE</name>
<reference evidence="4 5" key="1">
    <citation type="submission" date="2018-12" db="EMBL/GenBank/DDBJ databases">
        <authorList>
            <person name="Sun L."/>
            <person name="Chen Z."/>
        </authorList>
    </citation>
    <scope>NUCLEOTIDE SEQUENCE [LARGE SCALE GENOMIC DNA]</scope>
    <source>
        <strain evidence="4 5">LMG 29736</strain>
    </source>
</reference>
<dbReference type="AlphaFoldDB" id="A0A429XCJ3"/>
<dbReference type="Gene3D" id="3.40.50.720">
    <property type="entry name" value="NAD(P)-binding Rossmann-like Domain"/>
    <property type="match status" value="1"/>
</dbReference>
<dbReference type="GO" id="GO:0046168">
    <property type="term" value="P:glycerol-3-phosphate catabolic process"/>
    <property type="evidence" value="ECO:0007669"/>
    <property type="project" value="InterPro"/>
</dbReference>
<protein>
    <submittedName>
        <fullName evidence="4">Glycerol-3-phosphate dehydrogenase</fullName>
    </submittedName>
</protein>
<accession>A0A429XCJ3</accession>
<evidence type="ECO:0000259" key="3">
    <source>
        <dbReference type="Pfam" id="PF02317"/>
    </source>
</evidence>
<dbReference type="InterPro" id="IPR003421">
    <property type="entry name" value="Opine_DH"/>
</dbReference>
<dbReference type="Proteomes" id="UP000287296">
    <property type="component" value="Unassembled WGS sequence"/>
</dbReference>
<dbReference type="RefSeq" id="WP_120114644.1">
    <property type="nucleotide sequence ID" value="NZ_QYTW02000002.1"/>
</dbReference>
<dbReference type="GO" id="GO:0016616">
    <property type="term" value="F:oxidoreductase activity, acting on the CH-OH group of donors, NAD or NADP as acceptor"/>
    <property type="evidence" value="ECO:0007669"/>
    <property type="project" value="InterPro"/>
</dbReference>
<feature type="domain" description="Glycerol-3-phosphate dehydrogenase NAD-dependent N-terminal" evidence="2">
    <location>
        <begin position="2"/>
        <end position="101"/>
    </location>
</feature>
<dbReference type="InterPro" id="IPR008927">
    <property type="entry name" value="6-PGluconate_DH-like_C_sf"/>
</dbReference>
<evidence type="ECO:0000313" key="4">
    <source>
        <dbReference type="EMBL" id="RST61168.1"/>
    </source>
</evidence>
<sequence length="366" mass="40538">MEIAVLGGGNGCYAAAVDLTEQGHRVRLWRRNRESFKGVLDKQAITVKDKKGTREVQLHLATSDLKDAVQKADLIVIPLPATTQISLAKRLAPILEDGQVIFLPPGTFGSYLLSKTLAEEGCQANVAFAETGTLPYLARKYNEETVSISGRATRLPTGVLPSNQSERAFHILKQAYPSVEPIQDALDGALMNAGPIIHPPLIIMNAGPIEHFDRWDIHDEGTQRSVRNVHKSLDAERIKIREALGYTEPHFPLDDHYNLDGDEWMYGNGAHEELVDGEDWYEPLDLKRHRYMTEDIACGLAFLVSLGEWLNIPVPTAAGLLSIASSIVGEDLRKTGRTMENIGLSSKTREELKVLLQKGLVQYEVN</sequence>
<dbReference type="InterPro" id="IPR013328">
    <property type="entry name" value="6PGD_dom2"/>
</dbReference>
<comment type="caution">
    <text evidence="4">The sequence shown here is derived from an EMBL/GenBank/DDBJ whole genome shotgun (WGS) entry which is preliminary data.</text>
</comment>
<proteinExistence type="predicted"/>
<dbReference type="PANTHER" id="PTHR38015:SF1">
    <property type="entry name" value="OPINE DEHYDROGENASE DOMAIN-CONTAINING PROTEIN"/>
    <property type="match status" value="1"/>
</dbReference>
<evidence type="ECO:0000313" key="5">
    <source>
        <dbReference type="Proteomes" id="UP000287296"/>
    </source>
</evidence>
<gene>
    <name evidence="4" type="ORF">D5F11_003725</name>
</gene>
<dbReference type="InterPro" id="IPR051729">
    <property type="entry name" value="Opine/Lysopine_DH"/>
</dbReference>
<dbReference type="InterPro" id="IPR011128">
    <property type="entry name" value="G3P_DH_NAD-dep_N"/>
</dbReference>
<dbReference type="GO" id="GO:0051287">
    <property type="term" value="F:NAD binding"/>
    <property type="evidence" value="ECO:0007669"/>
    <property type="project" value="InterPro"/>
</dbReference>
<dbReference type="SUPFAM" id="SSF51735">
    <property type="entry name" value="NAD(P)-binding Rossmann-fold domains"/>
    <property type="match status" value="1"/>
</dbReference>
<dbReference type="InterPro" id="IPR036291">
    <property type="entry name" value="NAD(P)-bd_dom_sf"/>
</dbReference>
<keyword evidence="1" id="KW-0560">Oxidoreductase</keyword>
<dbReference type="EMBL" id="QYTW02000002">
    <property type="protein sequence ID" value="RST61168.1"/>
    <property type="molecule type" value="Genomic_DNA"/>
</dbReference>
<dbReference type="PANTHER" id="PTHR38015">
    <property type="entry name" value="BLR6086 PROTEIN"/>
    <property type="match status" value="1"/>
</dbReference>
<dbReference type="Pfam" id="PF01210">
    <property type="entry name" value="NAD_Gly3P_dh_N"/>
    <property type="match status" value="1"/>
</dbReference>
<organism evidence="4 5">
    <name type="scientific">Siminovitchia terrae</name>
    <name type="common">Bacillus terrae</name>
    <dbReference type="NCBI Taxonomy" id="1914933"/>
    <lineage>
        <taxon>Bacteria</taxon>
        <taxon>Bacillati</taxon>
        <taxon>Bacillota</taxon>
        <taxon>Bacilli</taxon>
        <taxon>Bacillales</taxon>
        <taxon>Bacillaceae</taxon>
        <taxon>Siminovitchia</taxon>
    </lineage>
</organism>
<dbReference type="Gene3D" id="1.10.1040.10">
    <property type="entry name" value="N-(1-d-carboxylethyl)-l-norvaline Dehydrogenase, domain 2"/>
    <property type="match status" value="1"/>
</dbReference>
<evidence type="ECO:0000256" key="1">
    <source>
        <dbReference type="ARBA" id="ARBA00023002"/>
    </source>
</evidence>
<dbReference type="SUPFAM" id="SSF48179">
    <property type="entry name" value="6-phosphogluconate dehydrogenase C-terminal domain-like"/>
    <property type="match status" value="1"/>
</dbReference>
<evidence type="ECO:0000259" key="2">
    <source>
        <dbReference type="Pfam" id="PF01210"/>
    </source>
</evidence>